<dbReference type="Proteomes" id="UP001596328">
    <property type="component" value="Unassembled WGS sequence"/>
</dbReference>
<evidence type="ECO:0000313" key="3">
    <source>
        <dbReference type="Proteomes" id="UP001596328"/>
    </source>
</evidence>
<keyword evidence="3" id="KW-1185">Reference proteome</keyword>
<organism evidence="2 3">
    <name type="scientific">Halobium palmae</name>
    <dbReference type="NCBI Taxonomy" id="1776492"/>
    <lineage>
        <taxon>Archaea</taxon>
        <taxon>Methanobacteriati</taxon>
        <taxon>Methanobacteriota</taxon>
        <taxon>Stenosarchaea group</taxon>
        <taxon>Halobacteria</taxon>
        <taxon>Halobacteriales</taxon>
        <taxon>Haloferacaceae</taxon>
        <taxon>Halobium</taxon>
    </lineage>
</organism>
<comment type="caution">
    <text evidence="2">The sequence shown here is derived from an EMBL/GenBank/DDBJ whole genome shotgun (WGS) entry which is preliminary data.</text>
</comment>
<accession>A0ABD5RXC1</accession>
<evidence type="ECO:0000256" key="1">
    <source>
        <dbReference type="SAM" id="MobiDB-lite"/>
    </source>
</evidence>
<protein>
    <submittedName>
        <fullName evidence="2">Uncharacterized protein</fullName>
    </submittedName>
</protein>
<proteinExistence type="predicted"/>
<feature type="region of interest" description="Disordered" evidence="1">
    <location>
        <begin position="53"/>
        <end position="72"/>
    </location>
</feature>
<sequence>MAKIKYESPNGEVDTEVPADEIVIDDRFVGFPDGETYWRIPVSKVYSIHYSTEETEFGDEGEKTPISFEDDR</sequence>
<evidence type="ECO:0000313" key="2">
    <source>
        <dbReference type="EMBL" id="MFC6723916.1"/>
    </source>
</evidence>
<dbReference type="AlphaFoldDB" id="A0ABD5RXC1"/>
<reference evidence="2 3" key="1">
    <citation type="journal article" date="2019" name="Int. J. Syst. Evol. Microbiol.">
        <title>The Global Catalogue of Microorganisms (GCM) 10K type strain sequencing project: providing services to taxonomists for standard genome sequencing and annotation.</title>
        <authorList>
            <consortium name="The Broad Institute Genomics Platform"/>
            <consortium name="The Broad Institute Genome Sequencing Center for Infectious Disease"/>
            <person name="Wu L."/>
            <person name="Ma J."/>
        </authorList>
    </citation>
    <scope>NUCLEOTIDE SEQUENCE [LARGE SCALE GENOMIC DNA]</scope>
    <source>
        <strain evidence="2 3">NBRC 111368</strain>
    </source>
</reference>
<dbReference type="EMBL" id="JBHSWU010000068">
    <property type="protein sequence ID" value="MFC6723916.1"/>
    <property type="molecule type" value="Genomic_DNA"/>
</dbReference>
<gene>
    <name evidence="2" type="ORF">ACFQE1_05920</name>
</gene>
<name>A0ABD5RXC1_9EURY</name>